<dbReference type="EMBL" id="JACIGW010000002">
    <property type="protein sequence ID" value="MBB4348770.1"/>
    <property type="molecule type" value="Genomic_DNA"/>
</dbReference>
<reference evidence="4 5" key="1">
    <citation type="submission" date="2020-08" db="EMBL/GenBank/DDBJ databases">
        <title>Genomic Encyclopedia of Type Strains, Phase IV (KMG-V): Genome sequencing to study the core and pangenomes of soil and plant-associated prokaryotes.</title>
        <authorList>
            <person name="Whitman W."/>
        </authorList>
    </citation>
    <scope>NUCLEOTIDE SEQUENCE [LARGE SCALE GENOMIC DNA]</scope>
    <source>
        <strain evidence="2 5">SEMIA 444</strain>
        <strain evidence="1 4">SEMIA 448</strain>
        <strain evidence="3 6">SEMIA 452</strain>
    </source>
</reference>
<dbReference type="AlphaFoldDB" id="A0A7W6V0G4"/>
<evidence type="ECO:0000313" key="2">
    <source>
        <dbReference type="EMBL" id="MBB4413009.1"/>
    </source>
</evidence>
<gene>
    <name evidence="2" type="ORF">GGE31_003523</name>
    <name evidence="1" type="ORF">GGE33_002512</name>
    <name evidence="3" type="ORF">GGE35_003464</name>
</gene>
<dbReference type="Proteomes" id="UP000520770">
    <property type="component" value="Unassembled WGS sequence"/>
</dbReference>
<organism evidence="3 6">
    <name type="scientific">Aliirhizobium cellulosilyticum</name>
    <dbReference type="NCBI Taxonomy" id="393664"/>
    <lineage>
        <taxon>Bacteria</taxon>
        <taxon>Pseudomonadati</taxon>
        <taxon>Pseudomonadota</taxon>
        <taxon>Alphaproteobacteria</taxon>
        <taxon>Hyphomicrobiales</taxon>
        <taxon>Rhizobiaceae</taxon>
        <taxon>Aliirhizobium</taxon>
    </lineage>
</organism>
<evidence type="ECO:0000313" key="6">
    <source>
        <dbReference type="Proteomes" id="UP000576087"/>
    </source>
</evidence>
<dbReference type="EMBL" id="JACIGY010000004">
    <property type="protein sequence ID" value="MBB4413009.1"/>
    <property type="molecule type" value="Genomic_DNA"/>
</dbReference>
<name>A0A7W6V0G4_9HYPH</name>
<sequence>MIAAVGYRSNLIILRVNREDFLGGRLSVWDSLLQLPPGSGRTWAFIRAEDGEAEFSLECNDGRHVHAGYLEGGALQYVSVAITDCRFDDSGTSTIILFLPLDVAERLFSYL</sequence>
<proteinExistence type="predicted"/>
<evidence type="ECO:0000313" key="5">
    <source>
        <dbReference type="Proteomes" id="UP000524535"/>
    </source>
</evidence>
<dbReference type="RefSeq" id="WP_183823430.1">
    <property type="nucleotide sequence ID" value="NZ_JACIGW010000002.1"/>
</dbReference>
<comment type="caution">
    <text evidence="3">The sequence shown here is derived from an EMBL/GenBank/DDBJ whole genome shotgun (WGS) entry which is preliminary data.</text>
</comment>
<evidence type="ECO:0000313" key="3">
    <source>
        <dbReference type="EMBL" id="MBB4447641.1"/>
    </source>
</evidence>
<accession>A0A7W6V0G4</accession>
<dbReference type="EMBL" id="JACIHM010000004">
    <property type="protein sequence ID" value="MBB4447641.1"/>
    <property type="molecule type" value="Genomic_DNA"/>
</dbReference>
<protein>
    <submittedName>
        <fullName evidence="3">Uncharacterized protein</fullName>
    </submittedName>
</protein>
<evidence type="ECO:0000313" key="1">
    <source>
        <dbReference type="EMBL" id="MBB4348770.1"/>
    </source>
</evidence>
<keyword evidence="5" id="KW-1185">Reference proteome</keyword>
<evidence type="ECO:0000313" key="4">
    <source>
        <dbReference type="Proteomes" id="UP000520770"/>
    </source>
</evidence>
<dbReference type="Proteomes" id="UP000576087">
    <property type="component" value="Unassembled WGS sequence"/>
</dbReference>
<dbReference type="Proteomes" id="UP000524535">
    <property type="component" value="Unassembled WGS sequence"/>
</dbReference>